<dbReference type="Proteomes" id="UP000024635">
    <property type="component" value="Unassembled WGS sequence"/>
</dbReference>
<dbReference type="PANTHER" id="PTHR32026">
    <property type="entry name" value="METHYLTRANSFERASE-LIKE PROTEIN 24"/>
    <property type="match status" value="1"/>
</dbReference>
<feature type="domain" description="Methyltransferase" evidence="1">
    <location>
        <begin position="39"/>
        <end position="223"/>
    </location>
</feature>
<organism evidence="2 3">
    <name type="scientific">Ancylostoma ceylanicum</name>
    <dbReference type="NCBI Taxonomy" id="53326"/>
    <lineage>
        <taxon>Eukaryota</taxon>
        <taxon>Metazoa</taxon>
        <taxon>Ecdysozoa</taxon>
        <taxon>Nematoda</taxon>
        <taxon>Chromadorea</taxon>
        <taxon>Rhabditida</taxon>
        <taxon>Rhabditina</taxon>
        <taxon>Rhabditomorpha</taxon>
        <taxon>Strongyloidea</taxon>
        <taxon>Ancylostomatidae</taxon>
        <taxon>Ancylostomatinae</taxon>
        <taxon>Ancylostoma</taxon>
    </lineage>
</organism>
<dbReference type="STRING" id="53326.A0A016SP63"/>
<dbReference type="Pfam" id="PF13383">
    <property type="entry name" value="Methyltransf_22"/>
    <property type="match status" value="1"/>
</dbReference>
<sequence length="241" mass="28003">MLINLSEIKSEFEASERRYLFQRVVERVDNVNRYMRLYNIIVPEVYCSVKVRIGPVNGSGKWMCNPFRIPEGSVVFSYGRHYEIFFELELRKITSNCCFIFGLNDMEQSQKTQLRLSELCAKSRRAKINGTTGEESNKYTTDYLMDLNDLGKVEILRMDIEGDGMDSLPEFLEKHHPAQILTTMHYSPPKMASLLNLFSRQGYWLFSHEIDGMFHDICAFSFIHISGFTRYGAVPLARFLS</sequence>
<dbReference type="InterPro" id="IPR026913">
    <property type="entry name" value="METTL24"/>
</dbReference>
<evidence type="ECO:0000259" key="1">
    <source>
        <dbReference type="Pfam" id="PF13383"/>
    </source>
</evidence>
<dbReference type="PANTHER" id="PTHR32026:SF27">
    <property type="entry name" value="METHYLTRANSFERASE FKBM DOMAIN-CONTAINING PROTEIN-RELATED"/>
    <property type="match status" value="1"/>
</dbReference>
<dbReference type="AlphaFoldDB" id="A0A016SP63"/>
<accession>A0A016SP63</accession>
<protein>
    <recommendedName>
        <fullName evidence="1">Methyltransferase domain-containing protein</fullName>
    </recommendedName>
</protein>
<keyword evidence="3" id="KW-1185">Reference proteome</keyword>
<name>A0A016SP63_9BILA</name>
<dbReference type="InterPro" id="IPR025714">
    <property type="entry name" value="Methyltranfer_dom"/>
</dbReference>
<gene>
    <name evidence="2" type="primary">Acey_s0197.g1578</name>
    <name evidence="2" type="ORF">Y032_0197g1578</name>
</gene>
<comment type="caution">
    <text evidence="2">The sequence shown here is derived from an EMBL/GenBank/DDBJ whole genome shotgun (WGS) entry which is preliminary data.</text>
</comment>
<dbReference type="OrthoDB" id="10006218at2759"/>
<reference evidence="3" key="1">
    <citation type="journal article" date="2015" name="Nat. Genet.">
        <title>The genome and transcriptome of the zoonotic hookworm Ancylostoma ceylanicum identify infection-specific gene families.</title>
        <authorList>
            <person name="Schwarz E.M."/>
            <person name="Hu Y."/>
            <person name="Antoshechkin I."/>
            <person name="Miller M.M."/>
            <person name="Sternberg P.W."/>
            <person name="Aroian R.V."/>
        </authorList>
    </citation>
    <scope>NUCLEOTIDE SEQUENCE</scope>
    <source>
        <strain evidence="3">HY135</strain>
    </source>
</reference>
<evidence type="ECO:0000313" key="3">
    <source>
        <dbReference type="Proteomes" id="UP000024635"/>
    </source>
</evidence>
<dbReference type="EMBL" id="JARK01001533">
    <property type="protein sequence ID" value="EYB92171.1"/>
    <property type="molecule type" value="Genomic_DNA"/>
</dbReference>
<proteinExistence type="predicted"/>
<evidence type="ECO:0000313" key="2">
    <source>
        <dbReference type="EMBL" id="EYB92171.1"/>
    </source>
</evidence>